<comment type="subcellular location">
    <subcellularLocation>
        <location evidence="1 9">Cell membrane</location>
        <topology evidence="1 9">Multi-pass membrane protein</topology>
    </subcellularLocation>
</comment>
<comment type="caution">
    <text evidence="9">Lacks conserved residue(s) required for the propagation of feature annotation.</text>
</comment>
<sequence>MIPARAVGLMLGYAADRALGDPRRLHPVAGFGTCAQWLEQRTYRDNRAAGAVHVLVLAGGATGLAYLAERLARHPVARTALTAAVTWAVLGGRSLEREAEAVHAFLADGDLESARTRVGNLVGRDTASLGPDEIARAVVESVAENSSDAVVASLVWSAAAGVSGLVAHRAANTLDAMIGHRNARYHRFGWAAARLDDLMGLPASRISGALTVAVGPDHVGALRAWRRDARHHPSPNAGVAEAAFAGALGVQLGGVNIYYGNRREERALMGDGRTPAPADIPRTTRLARLVGAGAMLVAVALVLGHASVADRCPSHRHRTRSGVLFQQRGRR</sequence>
<dbReference type="Pfam" id="PF03186">
    <property type="entry name" value="CobD_Cbib"/>
    <property type="match status" value="1"/>
</dbReference>
<dbReference type="InterPro" id="IPR004485">
    <property type="entry name" value="Cobalamin_biosynth_CobD/CbiB"/>
</dbReference>
<evidence type="ECO:0000256" key="8">
    <source>
        <dbReference type="ARBA" id="ARBA00023136"/>
    </source>
</evidence>
<comment type="similarity">
    <text evidence="3 9">Belongs to the CobD/CbiB family.</text>
</comment>
<dbReference type="PANTHER" id="PTHR34308:SF1">
    <property type="entry name" value="COBALAMIN BIOSYNTHESIS PROTEIN CBIB"/>
    <property type="match status" value="1"/>
</dbReference>
<dbReference type="EMBL" id="JAYJJQ010000010">
    <property type="protein sequence ID" value="MEB3069907.1"/>
    <property type="molecule type" value="Genomic_DNA"/>
</dbReference>
<dbReference type="NCBIfam" id="NF002276">
    <property type="entry name" value="PRK01209.1-4"/>
    <property type="match status" value="1"/>
</dbReference>
<keyword evidence="8 9" id="KW-0472">Membrane</keyword>
<keyword evidence="11" id="KW-1185">Reference proteome</keyword>
<comment type="function">
    <text evidence="9">Converts cobyric acid to cobinamide by the addition of aminopropanol on the F carboxylic group.</text>
</comment>
<dbReference type="RefSeq" id="WP_225396955.1">
    <property type="nucleotide sequence ID" value="NZ_JAYJJQ010000010.1"/>
</dbReference>
<keyword evidence="7 9" id="KW-1133">Transmembrane helix</keyword>
<feature type="transmembrane region" description="Helical" evidence="9">
    <location>
        <begin position="289"/>
        <end position="308"/>
    </location>
</feature>
<evidence type="ECO:0000256" key="3">
    <source>
        <dbReference type="ARBA" id="ARBA00006263"/>
    </source>
</evidence>
<evidence type="ECO:0000256" key="9">
    <source>
        <dbReference type="HAMAP-Rule" id="MF_00024"/>
    </source>
</evidence>
<dbReference type="PANTHER" id="PTHR34308">
    <property type="entry name" value="COBALAMIN BIOSYNTHESIS PROTEIN CBIB"/>
    <property type="match status" value="1"/>
</dbReference>
<evidence type="ECO:0000256" key="4">
    <source>
        <dbReference type="ARBA" id="ARBA00022475"/>
    </source>
</evidence>
<evidence type="ECO:0000256" key="1">
    <source>
        <dbReference type="ARBA" id="ARBA00004651"/>
    </source>
</evidence>
<evidence type="ECO:0000256" key="2">
    <source>
        <dbReference type="ARBA" id="ARBA00004953"/>
    </source>
</evidence>
<evidence type="ECO:0000256" key="6">
    <source>
        <dbReference type="ARBA" id="ARBA00022692"/>
    </source>
</evidence>
<evidence type="ECO:0000256" key="7">
    <source>
        <dbReference type="ARBA" id="ARBA00022989"/>
    </source>
</evidence>
<dbReference type="Proteomes" id="UP001299283">
    <property type="component" value="Unassembled WGS sequence"/>
</dbReference>
<comment type="caution">
    <text evidence="10">The sequence shown here is derived from an EMBL/GenBank/DDBJ whole genome shotgun (WGS) entry which is preliminary data.</text>
</comment>
<accession>A0ABU5YXR6</accession>
<evidence type="ECO:0000313" key="10">
    <source>
        <dbReference type="EMBL" id="MEB3069907.1"/>
    </source>
</evidence>
<organism evidence="10 11">
    <name type="scientific">[Mycobacterium] vasticus</name>
    <dbReference type="NCBI Taxonomy" id="2875777"/>
    <lineage>
        <taxon>Bacteria</taxon>
        <taxon>Bacillati</taxon>
        <taxon>Actinomycetota</taxon>
        <taxon>Actinomycetes</taxon>
        <taxon>Mycobacteriales</taxon>
        <taxon>Mycobacteriaceae</taxon>
        <taxon>Mycolicibacter</taxon>
    </lineage>
</organism>
<dbReference type="NCBIfam" id="TIGR00380">
    <property type="entry name" value="cobal_cbiB"/>
    <property type="match status" value="1"/>
</dbReference>
<protein>
    <recommendedName>
        <fullName evidence="9">Cobalamin biosynthesis protein CobD</fullName>
    </recommendedName>
</protein>
<gene>
    <name evidence="9" type="primary">cobD</name>
    <name evidence="10" type="ORF">K5L39_11990</name>
</gene>
<keyword evidence="6 9" id="KW-0812">Transmembrane</keyword>
<dbReference type="HAMAP" id="MF_00024">
    <property type="entry name" value="CobD_CbiB"/>
    <property type="match status" value="1"/>
</dbReference>
<keyword evidence="5 9" id="KW-0169">Cobalamin biosynthesis</keyword>
<reference evidence="10 11" key="1">
    <citation type="submission" date="2023-12" db="EMBL/GenBank/DDBJ databases">
        <title>Description of new species of Mycobacterium terrae complex isolated from sewage at the Sao Paulo Zoological Park Foundation in Brazil.</title>
        <authorList>
            <person name="Romagnoli C.L."/>
            <person name="Conceicao E.C."/>
            <person name="Machado E."/>
            <person name="Barreto L.B.P.F."/>
            <person name="Sharma A."/>
            <person name="Silva N.M."/>
            <person name="Marques L.E."/>
            <person name="Juliana M.A."/>
            <person name="Lourenco M.C.S."/>
            <person name="Digiampietri L.A."/>
            <person name="Suffys P.N."/>
            <person name="Viana-Niero C."/>
        </authorList>
    </citation>
    <scope>NUCLEOTIDE SEQUENCE [LARGE SCALE GENOMIC DNA]</scope>
    <source>
        <strain evidence="10 11">MYC017</strain>
    </source>
</reference>
<name>A0ABU5YXR6_9MYCO</name>
<comment type="pathway">
    <text evidence="2 9">Cofactor biosynthesis; adenosylcobalamin biosynthesis.</text>
</comment>
<evidence type="ECO:0000256" key="5">
    <source>
        <dbReference type="ARBA" id="ARBA00022573"/>
    </source>
</evidence>
<keyword evidence="4 9" id="KW-1003">Cell membrane</keyword>
<proteinExistence type="inferred from homology"/>
<evidence type="ECO:0000313" key="11">
    <source>
        <dbReference type="Proteomes" id="UP001299283"/>
    </source>
</evidence>